<evidence type="ECO:0000313" key="2">
    <source>
        <dbReference type="Proteomes" id="UP000217265"/>
    </source>
</evidence>
<dbReference type="EMBL" id="CP023344">
    <property type="protein sequence ID" value="ATC65046.1"/>
    <property type="molecule type" value="Genomic_DNA"/>
</dbReference>
<dbReference type="InterPro" id="IPR011990">
    <property type="entry name" value="TPR-like_helical_dom_sf"/>
</dbReference>
<dbReference type="RefSeq" id="WP_096056677.1">
    <property type="nucleotide sequence ID" value="NZ_CP023344.1"/>
</dbReference>
<evidence type="ECO:0000313" key="1">
    <source>
        <dbReference type="EMBL" id="ATC65046.1"/>
    </source>
</evidence>
<gene>
    <name evidence="1" type="ORF">CMV30_14355</name>
</gene>
<dbReference type="Gene3D" id="1.25.40.10">
    <property type="entry name" value="Tetratricopeptide repeat domain"/>
    <property type="match status" value="1"/>
</dbReference>
<organism evidence="1 2">
    <name type="scientific">Nibricoccus aquaticus</name>
    <dbReference type="NCBI Taxonomy" id="2576891"/>
    <lineage>
        <taxon>Bacteria</taxon>
        <taxon>Pseudomonadati</taxon>
        <taxon>Verrucomicrobiota</taxon>
        <taxon>Opitutia</taxon>
        <taxon>Opitutales</taxon>
        <taxon>Opitutaceae</taxon>
        <taxon>Nibricoccus</taxon>
    </lineage>
</organism>
<name>A0A290QFJ3_9BACT</name>
<dbReference type="KEGG" id="vbh:CMV30_14355"/>
<proteinExistence type="predicted"/>
<accession>A0A290QFJ3</accession>
<protein>
    <submittedName>
        <fullName evidence="1">Uncharacterized protein</fullName>
    </submittedName>
</protein>
<reference evidence="1 2" key="1">
    <citation type="submission" date="2017-09" db="EMBL/GenBank/DDBJ databases">
        <title>Complete genome sequence of Verrucomicrobial strain HZ-65, isolated from freshwater.</title>
        <authorList>
            <person name="Choi A."/>
        </authorList>
    </citation>
    <scope>NUCLEOTIDE SEQUENCE [LARGE SCALE GENOMIC DNA]</scope>
    <source>
        <strain evidence="1 2">HZ-65</strain>
    </source>
</reference>
<dbReference type="OrthoDB" id="196486at2"/>
<keyword evidence="2" id="KW-1185">Reference proteome</keyword>
<sequence>MMNRGVGGVGGVVLGGIVRRVLAGVGFGLGLLLANGAMAAESWLYAKTANFEVLSSTTEREAKALVERLELFRENFSEVLPGPPFHQKRITLVLFNRDKEFAPYRPMRDGREQAHLKSIVFAHEDEVVIGLCADGSVRERSASLYSSYVSLLSRWRGYNLPPWLEAGLSGFYETIEIEESVVTVGRKNREYVDMLNSVRWLHLEDVLVVNRDSAEHGKVRYHAQAWALVHYLLMTSPEETRWKNLNRLIAVLQQGVKSRNALQVVYGKSAEEIGMDVQHYVKTGKYAVQAFPKSVRGGRTAVAFRAATEFERELALVNLRWRSRKGGGESYRMFQLAEKEPGSPRPHEVLGSIALGEGERHQAETHWREAVRLGTDNPVVPVWLAQTSLGQSLVDVSAGYRLPEGDAAELRGWLDRAVALDENYAEAWDWLALTEAFSAEPRSEVIRNLQTKREAWGSRPRVLAALALIALRAGNGEVAEALADQVLKDPMLGMRPSGEAAMRMALAETRGLGGLWTPYVDKGSEVIALAKAVKVRALEEKARAHNRARAK</sequence>
<dbReference type="Proteomes" id="UP000217265">
    <property type="component" value="Chromosome"/>
</dbReference>
<dbReference type="AlphaFoldDB" id="A0A290QFJ3"/>
<dbReference type="SUPFAM" id="SSF48452">
    <property type="entry name" value="TPR-like"/>
    <property type="match status" value="1"/>
</dbReference>